<feature type="domain" description="N-acetyltransferase" evidence="1">
    <location>
        <begin position="17"/>
        <end position="157"/>
    </location>
</feature>
<accession>A0ABN6TWZ7</accession>
<dbReference type="InterPro" id="IPR000182">
    <property type="entry name" value="GNAT_dom"/>
</dbReference>
<proteinExistence type="predicted"/>
<reference evidence="2 3" key="1">
    <citation type="submission" date="2022-11" db="EMBL/GenBank/DDBJ databases">
        <title>Genome Sequencing of Nocardia sp. ON39_IFM12276 and assembly.</title>
        <authorList>
            <person name="Shimojima M."/>
            <person name="Toyokawa M."/>
            <person name="Uesaka K."/>
        </authorList>
    </citation>
    <scope>NUCLEOTIDE SEQUENCE [LARGE SCALE GENOMIC DNA]</scope>
    <source>
        <strain evidence="2 3">IFM 12276</strain>
    </source>
</reference>
<evidence type="ECO:0000313" key="2">
    <source>
        <dbReference type="EMBL" id="BDT97447.1"/>
    </source>
</evidence>
<dbReference type="EMBL" id="AP026978">
    <property type="protein sequence ID" value="BDT97447.1"/>
    <property type="molecule type" value="Genomic_DNA"/>
</dbReference>
<dbReference type="Pfam" id="PF00583">
    <property type="entry name" value="Acetyltransf_1"/>
    <property type="match status" value="1"/>
</dbReference>
<name>A0ABN6TWZ7_9NOCA</name>
<keyword evidence="3" id="KW-1185">Reference proteome</keyword>
<dbReference type="CDD" id="cd04301">
    <property type="entry name" value="NAT_SF"/>
    <property type="match status" value="1"/>
</dbReference>
<dbReference type="Gene3D" id="3.40.630.30">
    <property type="match status" value="1"/>
</dbReference>
<dbReference type="InterPro" id="IPR016181">
    <property type="entry name" value="Acyl_CoA_acyltransferase"/>
</dbReference>
<protein>
    <recommendedName>
        <fullName evidence="1">N-acetyltransferase domain-containing protein</fullName>
    </recommendedName>
</protein>
<dbReference type="RefSeq" id="WP_281877402.1">
    <property type="nucleotide sequence ID" value="NZ_AP026976.1"/>
</dbReference>
<dbReference type="PROSITE" id="PS51186">
    <property type="entry name" value="GNAT"/>
    <property type="match status" value="1"/>
</dbReference>
<sequence length="174" mass="19119">MADVPGLVKALLRGCEKAYENLPGAETGGVQRLIADMASRKHRELTTSLTEYGRTFFVHRAPDGQITGFVEAARRPNGDGQLYAWHILPEYHAMGIGRALMREALQFFGDVDVHCNTTIRTEAYAAHLKLGFSPVGPPTATPPPMQAAGLVAEQQQLVLPRSARAELLKRWDRA</sequence>
<evidence type="ECO:0000313" key="3">
    <source>
        <dbReference type="Proteomes" id="UP001317870"/>
    </source>
</evidence>
<gene>
    <name evidence="2" type="ORF">IFM12276_04760</name>
</gene>
<dbReference type="SUPFAM" id="SSF55729">
    <property type="entry name" value="Acyl-CoA N-acyltransferases (Nat)"/>
    <property type="match status" value="1"/>
</dbReference>
<organism evidence="2 3">
    <name type="scientific">Nocardia sputorum</name>
    <dbReference type="NCBI Taxonomy" id="2984338"/>
    <lineage>
        <taxon>Bacteria</taxon>
        <taxon>Bacillati</taxon>
        <taxon>Actinomycetota</taxon>
        <taxon>Actinomycetes</taxon>
        <taxon>Mycobacteriales</taxon>
        <taxon>Nocardiaceae</taxon>
        <taxon>Nocardia</taxon>
    </lineage>
</organism>
<evidence type="ECO:0000259" key="1">
    <source>
        <dbReference type="PROSITE" id="PS51186"/>
    </source>
</evidence>
<dbReference type="Proteomes" id="UP001317870">
    <property type="component" value="Chromosome"/>
</dbReference>